<proteinExistence type="predicted"/>
<dbReference type="RefSeq" id="WP_168923480.1">
    <property type="nucleotide sequence ID" value="NZ_CP051461.1"/>
</dbReference>
<dbReference type="GO" id="GO:0030254">
    <property type="term" value="P:protein secretion by the type III secretion system"/>
    <property type="evidence" value="ECO:0007669"/>
    <property type="project" value="InterPro"/>
</dbReference>
<dbReference type="Gene3D" id="3.30.1460.10">
    <property type="match status" value="1"/>
</dbReference>
<dbReference type="AlphaFoldDB" id="A0A6H2HDV6"/>
<dbReference type="EMBL" id="CP051461">
    <property type="protein sequence ID" value="QJC58071.1"/>
    <property type="molecule type" value="Genomic_DNA"/>
</dbReference>
<dbReference type="Proteomes" id="UP000502041">
    <property type="component" value="Chromosome"/>
</dbReference>
<dbReference type="SUPFAM" id="SSF69635">
    <property type="entry name" value="Type III secretory system chaperone-like"/>
    <property type="match status" value="1"/>
</dbReference>
<evidence type="ECO:0000313" key="2">
    <source>
        <dbReference type="Proteomes" id="UP000502041"/>
    </source>
</evidence>
<name>A0A6H2HDV6_9BURK</name>
<keyword evidence="2" id="KW-1185">Reference proteome</keyword>
<accession>A0A6H2HDV6</accession>
<dbReference type="Pfam" id="PF05932">
    <property type="entry name" value="CesT"/>
    <property type="match status" value="1"/>
</dbReference>
<dbReference type="InterPro" id="IPR010261">
    <property type="entry name" value="Tir_chaperone"/>
</dbReference>
<reference evidence="1 2" key="1">
    <citation type="submission" date="2020-04" db="EMBL/GenBank/DDBJ databases">
        <title>Complete genome of a Psychrophilic, Marine, Gas Vacuolate Bacterium Polaromonas vacuolata KCTC 22033T.</title>
        <authorList>
            <person name="Hwang K."/>
            <person name="Kim K.M."/>
        </authorList>
    </citation>
    <scope>NUCLEOTIDE SEQUENCE [LARGE SCALE GENOMIC DNA]</scope>
    <source>
        <strain evidence="1 2">KCTC 22033</strain>
    </source>
</reference>
<organism evidence="1 2">
    <name type="scientific">Polaromonas vacuolata</name>
    <dbReference type="NCBI Taxonomy" id="37448"/>
    <lineage>
        <taxon>Bacteria</taxon>
        <taxon>Pseudomonadati</taxon>
        <taxon>Pseudomonadota</taxon>
        <taxon>Betaproteobacteria</taxon>
        <taxon>Burkholderiales</taxon>
        <taxon>Comamonadaceae</taxon>
        <taxon>Polaromonas</taxon>
    </lineage>
</organism>
<dbReference type="KEGG" id="pvac:HC248_03408"/>
<protein>
    <submittedName>
        <fullName evidence="1">Uncharacterized protein</fullName>
    </submittedName>
</protein>
<dbReference type="CDD" id="cd16364">
    <property type="entry name" value="T3SC_I-like"/>
    <property type="match status" value="1"/>
</dbReference>
<gene>
    <name evidence="1" type="ORF">HC248_03408</name>
</gene>
<evidence type="ECO:0000313" key="1">
    <source>
        <dbReference type="EMBL" id="QJC58071.1"/>
    </source>
</evidence>
<sequence>MQYLELIKDLSSHLQLPEIVTDELQRFALLFDEMYLLFSPELVETGEENIKVSAVLGQLPDDEGQAIIYYEELLCANLLGHGTACAYLGVNASGEISLMANWPLQNTSFSMFGDLLENFVSHVEHWKNQLEKMQSKESEINSLNAFDTMRA</sequence>